<organism evidence="2 3">
    <name type="scientific">Shewanella salipaludis</name>
    <dbReference type="NCBI Taxonomy" id="2723052"/>
    <lineage>
        <taxon>Bacteria</taxon>
        <taxon>Pseudomonadati</taxon>
        <taxon>Pseudomonadota</taxon>
        <taxon>Gammaproteobacteria</taxon>
        <taxon>Alteromonadales</taxon>
        <taxon>Shewanellaceae</taxon>
        <taxon>Shewanella</taxon>
    </lineage>
</organism>
<sequence length="246" mass="26907">MMNAIFTLSQTLHIGAGAFALVLFWLPAFLRKGSANHSRFGRYYVYAMYCVAATGCIMATLGLLDPLAVISHPAKDAEALAQQIATRSNTWIFLLYLSLLTVTTVRHGVLVLRHKTQRRQLQAPVHLLLMAGLTAAGPLLAIWGHGQQQILPVIFGVLGTLVGGGFLRYSFKASLSKMEWWIEHLGAMIGSGIACYTAFFAFGGSRLFVSHGNLQLLSWILPGVIGVGFIRYLGKHYRRKFAGQGA</sequence>
<accession>A0A972G855</accession>
<protein>
    <recommendedName>
        <fullName evidence="4">DUF2306 domain-containing protein</fullName>
    </recommendedName>
</protein>
<keyword evidence="1" id="KW-0472">Membrane</keyword>
<evidence type="ECO:0000313" key="3">
    <source>
        <dbReference type="Proteomes" id="UP000737113"/>
    </source>
</evidence>
<feature type="transmembrane region" description="Helical" evidence="1">
    <location>
        <begin position="216"/>
        <end position="234"/>
    </location>
</feature>
<proteinExistence type="predicted"/>
<feature type="transmembrane region" description="Helical" evidence="1">
    <location>
        <begin position="43"/>
        <end position="64"/>
    </location>
</feature>
<keyword evidence="3" id="KW-1185">Reference proteome</keyword>
<dbReference type="RefSeq" id="WP_169564958.1">
    <property type="nucleotide sequence ID" value="NZ_JAAXYH010000010.1"/>
</dbReference>
<reference evidence="2" key="1">
    <citation type="submission" date="2020-04" db="EMBL/GenBank/DDBJ databases">
        <title>Description of Shewanella salipaludis sp. nov., isolated from a salt marsh.</title>
        <authorList>
            <person name="Park S."/>
            <person name="Yoon J.-H."/>
        </authorList>
    </citation>
    <scope>NUCLEOTIDE SEQUENCE</scope>
    <source>
        <strain evidence="2">SHSM-M6</strain>
    </source>
</reference>
<feature type="transmembrane region" description="Helical" evidence="1">
    <location>
        <begin position="91"/>
        <end position="112"/>
    </location>
</feature>
<evidence type="ECO:0008006" key="4">
    <source>
        <dbReference type="Google" id="ProtNLM"/>
    </source>
</evidence>
<feature type="transmembrane region" description="Helical" evidence="1">
    <location>
        <begin position="181"/>
        <end position="204"/>
    </location>
</feature>
<dbReference type="Proteomes" id="UP000737113">
    <property type="component" value="Unassembled WGS sequence"/>
</dbReference>
<feature type="transmembrane region" description="Helical" evidence="1">
    <location>
        <begin position="150"/>
        <end position="169"/>
    </location>
</feature>
<name>A0A972G855_9GAMM</name>
<comment type="caution">
    <text evidence="2">The sequence shown here is derived from an EMBL/GenBank/DDBJ whole genome shotgun (WGS) entry which is preliminary data.</text>
</comment>
<dbReference type="EMBL" id="JAAXYH010000010">
    <property type="protein sequence ID" value="NMH66240.1"/>
    <property type="molecule type" value="Genomic_DNA"/>
</dbReference>
<gene>
    <name evidence="2" type="ORF">HC757_13830</name>
</gene>
<keyword evidence="1" id="KW-1133">Transmembrane helix</keyword>
<feature type="transmembrane region" description="Helical" evidence="1">
    <location>
        <begin position="124"/>
        <end position="144"/>
    </location>
</feature>
<evidence type="ECO:0000256" key="1">
    <source>
        <dbReference type="SAM" id="Phobius"/>
    </source>
</evidence>
<feature type="transmembrane region" description="Helical" evidence="1">
    <location>
        <begin position="12"/>
        <end position="31"/>
    </location>
</feature>
<dbReference type="AlphaFoldDB" id="A0A972G855"/>
<keyword evidence="1" id="KW-0812">Transmembrane</keyword>
<evidence type="ECO:0000313" key="2">
    <source>
        <dbReference type="EMBL" id="NMH66240.1"/>
    </source>
</evidence>